<feature type="transmembrane region" description="Helical" evidence="10">
    <location>
        <begin position="39"/>
        <end position="63"/>
    </location>
</feature>
<dbReference type="Gene3D" id="1.10.3720.10">
    <property type="entry name" value="MetI-like"/>
    <property type="match status" value="1"/>
</dbReference>
<evidence type="ECO:0000313" key="12">
    <source>
        <dbReference type="EMBL" id="VYT32486.1"/>
    </source>
</evidence>
<keyword evidence="7 10" id="KW-0472">Membrane</keyword>
<keyword evidence="4" id="KW-1003">Cell membrane</keyword>
<dbReference type="SUPFAM" id="SSF161098">
    <property type="entry name" value="MetI-like"/>
    <property type="match status" value="1"/>
</dbReference>
<evidence type="ECO:0000256" key="10">
    <source>
        <dbReference type="RuleBase" id="RU363032"/>
    </source>
</evidence>
<dbReference type="Pfam" id="PF12911">
    <property type="entry name" value="OppC_N"/>
    <property type="match status" value="1"/>
</dbReference>
<feature type="transmembrane region" description="Helical" evidence="10">
    <location>
        <begin position="268"/>
        <end position="288"/>
    </location>
</feature>
<dbReference type="PANTHER" id="PTHR43386:SF3">
    <property type="entry name" value="GLUTATHIONE TRANSPORT SYSTEM PERMEASE PROTEIN GSID"/>
    <property type="match status" value="1"/>
</dbReference>
<dbReference type="GO" id="GO:0005886">
    <property type="term" value="C:plasma membrane"/>
    <property type="evidence" value="ECO:0007669"/>
    <property type="project" value="UniProtKB-SubCell"/>
</dbReference>
<keyword evidence="3 10" id="KW-0813">Transport</keyword>
<keyword evidence="6 10" id="KW-1133">Transmembrane helix</keyword>
<proteinExistence type="inferred from homology"/>
<dbReference type="PANTHER" id="PTHR43386">
    <property type="entry name" value="OLIGOPEPTIDE TRANSPORT SYSTEM PERMEASE PROTEIN APPC"/>
    <property type="match status" value="1"/>
</dbReference>
<dbReference type="InterPro" id="IPR000515">
    <property type="entry name" value="MetI-like"/>
</dbReference>
<dbReference type="InterPro" id="IPR035906">
    <property type="entry name" value="MetI-like_sf"/>
</dbReference>
<evidence type="ECO:0000256" key="5">
    <source>
        <dbReference type="ARBA" id="ARBA00022692"/>
    </source>
</evidence>
<evidence type="ECO:0000259" key="11">
    <source>
        <dbReference type="PROSITE" id="PS50928"/>
    </source>
</evidence>
<dbReference type="InterPro" id="IPR050366">
    <property type="entry name" value="BP-dependent_transpt_permease"/>
</dbReference>
<dbReference type="AlphaFoldDB" id="A0A6N2VZ96"/>
<comment type="subcellular location">
    <subcellularLocation>
        <location evidence="1 10">Cell membrane</location>
        <topology evidence="1 10">Multi-pass membrane protein</topology>
    </subcellularLocation>
</comment>
<evidence type="ECO:0000256" key="4">
    <source>
        <dbReference type="ARBA" id="ARBA00022475"/>
    </source>
</evidence>
<organism evidence="12">
    <name type="scientific">Blautia glucerasea</name>
    <dbReference type="NCBI Taxonomy" id="536633"/>
    <lineage>
        <taxon>Bacteria</taxon>
        <taxon>Bacillati</taxon>
        <taxon>Bacillota</taxon>
        <taxon>Clostridia</taxon>
        <taxon>Lachnospirales</taxon>
        <taxon>Lachnospiraceae</taxon>
        <taxon>Blautia</taxon>
    </lineage>
</organism>
<comment type="similarity">
    <text evidence="2 10">Belongs to the binding-protein-dependent transport system permease family.</text>
</comment>
<feature type="transmembrane region" description="Helical" evidence="10">
    <location>
        <begin position="101"/>
        <end position="127"/>
    </location>
</feature>
<name>A0A6N2VZ96_9FIRM</name>
<dbReference type="EMBL" id="CACRST010000028">
    <property type="protein sequence ID" value="VYT32486.1"/>
    <property type="molecule type" value="Genomic_DNA"/>
</dbReference>
<evidence type="ECO:0000256" key="9">
    <source>
        <dbReference type="ARBA" id="ARBA00041106"/>
    </source>
</evidence>
<feature type="transmembrane region" description="Helical" evidence="10">
    <location>
        <begin position="139"/>
        <end position="159"/>
    </location>
</feature>
<dbReference type="InterPro" id="IPR025966">
    <property type="entry name" value="OppC_N"/>
</dbReference>
<dbReference type="GO" id="GO:0071916">
    <property type="term" value="F:dipeptide transmembrane transporter activity"/>
    <property type="evidence" value="ECO:0007669"/>
    <property type="project" value="TreeGrafter"/>
</dbReference>
<feature type="domain" description="ABC transmembrane type-1" evidence="11">
    <location>
        <begin position="99"/>
        <end position="288"/>
    </location>
</feature>
<gene>
    <name evidence="12" type="primary">gsiD_1</name>
    <name evidence="12" type="ORF">BGLFYP119_00209</name>
</gene>
<accession>A0A6N2VZ96</accession>
<sequence length="300" mass="32321">MAQTNTNLDQNKFAAAEELPKAQSKVKEFTKKFMKRKTAVVSLVFILFIILMAIIAPFIVPYAPDQPDYTSLLQGPSAAHIWGTDEFGQDVFSRLMVGTRLSLSCALIATVIGTAGGVVLGLIAGFYGGFVDSLIMRCCDVLFAFPDILLAIAVVAIIGPGMVNVMIAVAVFTVPSFARIIRSATISVKQSLYVEVARSLGCKNSRILFVHVFPGTIQSMIVNFTMRIGTAILAASSLSFLGFGANVTEPDWGAMLSLGRNYLNTAPHMVLFPGILIFLTVLAFNLLGDGLRDTLDPKMN</sequence>
<evidence type="ECO:0000256" key="1">
    <source>
        <dbReference type="ARBA" id="ARBA00004651"/>
    </source>
</evidence>
<protein>
    <recommendedName>
        <fullName evidence="9">Glutathione transport system permease protein GsiD</fullName>
    </recommendedName>
</protein>
<reference evidence="12" key="1">
    <citation type="submission" date="2019-11" db="EMBL/GenBank/DDBJ databases">
        <authorList>
            <person name="Feng L."/>
        </authorList>
    </citation>
    <scope>NUCLEOTIDE SEQUENCE</scope>
    <source>
        <strain evidence="12">BgluceraseaLFYP119</strain>
    </source>
</reference>
<feature type="transmembrane region" description="Helical" evidence="10">
    <location>
        <begin position="228"/>
        <end position="248"/>
    </location>
</feature>
<dbReference type="Pfam" id="PF00528">
    <property type="entry name" value="BPD_transp_1"/>
    <property type="match status" value="1"/>
</dbReference>
<evidence type="ECO:0000256" key="6">
    <source>
        <dbReference type="ARBA" id="ARBA00022989"/>
    </source>
</evidence>
<keyword evidence="5 10" id="KW-0812">Transmembrane</keyword>
<dbReference type="RefSeq" id="WP_156355446.1">
    <property type="nucleotide sequence ID" value="NZ_CACRST010000028.1"/>
</dbReference>
<dbReference type="PROSITE" id="PS50928">
    <property type="entry name" value="ABC_TM1"/>
    <property type="match status" value="1"/>
</dbReference>
<feature type="transmembrane region" description="Helical" evidence="10">
    <location>
        <begin position="165"/>
        <end position="181"/>
    </location>
</feature>
<evidence type="ECO:0000256" key="7">
    <source>
        <dbReference type="ARBA" id="ARBA00023136"/>
    </source>
</evidence>
<evidence type="ECO:0000256" key="2">
    <source>
        <dbReference type="ARBA" id="ARBA00009306"/>
    </source>
</evidence>
<evidence type="ECO:0000256" key="3">
    <source>
        <dbReference type="ARBA" id="ARBA00022448"/>
    </source>
</evidence>
<dbReference type="CDD" id="cd06261">
    <property type="entry name" value="TM_PBP2"/>
    <property type="match status" value="1"/>
</dbReference>
<comment type="function">
    <text evidence="8">Part of the ABC transporter complex GsiABCD involved in glutathione import. Probably responsible for the translocation of the substrate across the membrane.</text>
</comment>
<evidence type="ECO:0000256" key="8">
    <source>
        <dbReference type="ARBA" id="ARBA00037215"/>
    </source>
</evidence>